<dbReference type="GO" id="GO:0032979">
    <property type="term" value="P:protein insertion into mitochondrial inner membrane from matrix"/>
    <property type="evidence" value="ECO:0007669"/>
    <property type="project" value="InterPro"/>
</dbReference>
<protein>
    <recommendedName>
        <fullName evidence="3">MBA1-like protein</fullName>
    </recommendedName>
</protein>
<organism evidence="1 2">
    <name type="scientific">Australozyma saopauloensis</name>
    <dbReference type="NCBI Taxonomy" id="291208"/>
    <lineage>
        <taxon>Eukaryota</taxon>
        <taxon>Fungi</taxon>
        <taxon>Dikarya</taxon>
        <taxon>Ascomycota</taxon>
        <taxon>Saccharomycotina</taxon>
        <taxon>Pichiomycetes</taxon>
        <taxon>Metschnikowiaceae</taxon>
        <taxon>Australozyma</taxon>
    </lineage>
</organism>
<evidence type="ECO:0000313" key="1">
    <source>
        <dbReference type="EMBL" id="WPK23032.1"/>
    </source>
</evidence>
<sequence>MFGRRALARINLQPALSLPQASRLAFARTYAKGSDEVDIINIPLKSMGVLTDFYVPPKLSTVPIKAWPRVILRSIGSFGLSTYFVGKFKNDTKLKLKLVDWKELALERYVKTNKIFAAACSQSPGQRRSYIQTQLDGIVSTEVKNSLAGRASSFPQGARLEWNLKKIEKEPLVKIFQIIPDKDEVVAFLQLIIKLETRQEMVVHGENVETKRTERLVTDYVVMTLNPYTDEMIFAGTIFAAGPYQKLRPQLDGSDMRALFKFQRICADIYRSPPAQEK</sequence>
<keyword evidence="2" id="KW-1185">Reference proteome</keyword>
<gene>
    <name evidence="1" type="ORF">PUMCH_000256</name>
</gene>
<dbReference type="Pfam" id="PF07961">
    <property type="entry name" value="MBA1"/>
    <property type="match status" value="1"/>
</dbReference>
<reference evidence="1 2" key="1">
    <citation type="submission" date="2023-10" db="EMBL/GenBank/DDBJ databases">
        <title>Draft Genome Sequence of Candida saopaulonensis from a very Premature Infant with Sepsis.</title>
        <authorList>
            <person name="Ning Y."/>
            <person name="Dai R."/>
            <person name="Xiao M."/>
            <person name="Xu Y."/>
            <person name="Yan Q."/>
            <person name="Zhang L."/>
        </authorList>
    </citation>
    <scope>NUCLEOTIDE SEQUENCE [LARGE SCALE GENOMIC DNA]</scope>
    <source>
        <strain evidence="1 2">19XY460</strain>
    </source>
</reference>
<dbReference type="EMBL" id="CP138894">
    <property type="protein sequence ID" value="WPK23032.1"/>
    <property type="molecule type" value="Genomic_DNA"/>
</dbReference>
<dbReference type="InterPro" id="IPR024621">
    <property type="entry name" value="Mba1"/>
</dbReference>
<dbReference type="AlphaFoldDB" id="A0AAX4H3H6"/>
<dbReference type="Proteomes" id="UP001338582">
    <property type="component" value="Chromosome 1"/>
</dbReference>
<evidence type="ECO:0000313" key="2">
    <source>
        <dbReference type="Proteomes" id="UP001338582"/>
    </source>
</evidence>
<proteinExistence type="predicted"/>
<accession>A0AAX4H3H6</accession>
<dbReference type="GO" id="GO:0005743">
    <property type="term" value="C:mitochondrial inner membrane"/>
    <property type="evidence" value="ECO:0007669"/>
    <property type="project" value="InterPro"/>
</dbReference>
<dbReference type="RefSeq" id="XP_062875419.1">
    <property type="nucleotide sequence ID" value="XM_063019349.1"/>
</dbReference>
<dbReference type="GeneID" id="88171325"/>
<name>A0AAX4H3H6_9ASCO</name>
<evidence type="ECO:0008006" key="3">
    <source>
        <dbReference type="Google" id="ProtNLM"/>
    </source>
</evidence>
<dbReference type="KEGG" id="asau:88171325"/>